<proteinExistence type="predicted"/>
<protein>
    <submittedName>
        <fullName evidence="7">P-type conjugative transfer protein TrbL</fullName>
    </submittedName>
</protein>
<keyword evidence="3 6" id="KW-1133">Transmembrane helix</keyword>
<sequence length="683" mass="67530">MNRLLKLQTLLSSKWRFAVYPILALLFLSLSNFSNAQEVVPAFRVLDGIDAAFKPFQLTWQTAIKAHAQRLFWLLVGVDFAWTSVVYVLDKNTIEEIVISLVKKIFTIGFFFSLIKFCDTWIPAIIDSFRKIGQDVGGTTSTPDGLLMKGFDLATGITTLLSKLDITEKLALALPMWLCALAIFIAFCFVAAVLLVTTIESYLVVGAGVILLGFGGSRWTTDMATKYLQSAVGTGLKLMMIYLVVGAGQTIVNSVIIDSNHLIASTFVAIGTVLVYAYIVIQVPAIAAGLMSGSPALTASGLAQTALGIGAAAAGIGAAATSMAPAAAGGLGNAVAGAAGLAKALNAGMNAASDMGLSGMGAASHAIGQVVSQGTAMATNGIGSMVNSGSSVFGDKVNDSIGGKIASSIEASRGGSMSAKPAASSSGGNSAAPATGNAASGSTKSPAPSSGSAAAESARSAAQTTGSPASEFSAAPATDSAASGSTKSAASSSDSAAVESATSAAPATSSAASGSTKSAASSSGSTAVESATSAAPATSSAASGSTKSAASSSSSAAVESATSAAPATGSAASESTKSAASSSGSTAVESAKSATPATGSATSESAKSATPAIGSAASESANFGDASGASISGGKQNTGAQNQDGNERRKPAMHERIRDLEGFIPQDHAQMSAMQINAGHTQD</sequence>
<feature type="transmembrane region" description="Helical" evidence="6">
    <location>
        <begin position="239"/>
        <end position="256"/>
    </location>
</feature>
<evidence type="ECO:0000313" key="7">
    <source>
        <dbReference type="EMBL" id="MTW35522.1"/>
    </source>
</evidence>
<dbReference type="Proteomes" id="UP000735592">
    <property type="component" value="Unassembled WGS sequence"/>
</dbReference>
<feature type="transmembrane region" description="Helical" evidence="6">
    <location>
        <begin position="202"/>
        <end position="219"/>
    </location>
</feature>
<dbReference type="InterPro" id="IPR014150">
    <property type="entry name" value="Conjugal_tfr_TrbL"/>
</dbReference>
<gene>
    <name evidence="7" type="primary">trbL</name>
    <name evidence="7" type="ORF">GM655_22260</name>
</gene>
<feature type="transmembrane region" description="Helical" evidence="6">
    <location>
        <begin position="176"/>
        <end position="196"/>
    </location>
</feature>
<feature type="compositionally biased region" description="Polar residues" evidence="5">
    <location>
        <begin position="595"/>
        <end position="608"/>
    </location>
</feature>
<evidence type="ECO:0000313" key="8">
    <source>
        <dbReference type="Proteomes" id="UP000735592"/>
    </source>
</evidence>
<feature type="compositionally biased region" description="Low complexity" evidence="5">
    <location>
        <begin position="477"/>
        <end position="489"/>
    </location>
</feature>
<evidence type="ECO:0000256" key="5">
    <source>
        <dbReference type="SAM" id="MobiDB-lite"/>
    </source>
</evidence>
<feature type="region of interest" description="Disordered" evidence="5">
    <location>
        <begin position="504"/>
        <end position="656"/>
    </location>
</feature>
<feature type="compositionally biased region" description="Low complexity" evidence="5">
    <location>
        <begin position="414"/>
        <end position="462"/>
    </location>
</feature>
<reference evidence="7 8" key="1">
    <citation type="submission" date="2019-11" db="EMBL/GenBank/DDBJ databases">
        <title>Type strains purchased from KCTC, JCM and DSMZ.</title>
        <authorList>
            <person name="Lu H."/>
        </authorList>
    </citation>
    <scope>NUCLEOTIDE SEQUENCE [LARGE SCALE GENOMIC DNA]</scope>
    <source>
        <strain evidence="7 8">DSM 103461</strain>
    </source>
</reference>
<evidence type="ECO:0000256" key="3">
    <source>
        <dbReference type="ARBA" id="ARBA00022989"/>
    </source>
</evidence>
<accession>A0ABW9STM5</accession>
<comment type="subcellular location">
    <subcellularLocation>
        <location evidence="1">Membrane</location>
        <topology evidence="1">Multi-pass membrane protein</topology>
    </subcellularLocation>
</comment>
<dbReference type="InterPro" id="IPR007688">
    <property type="entry name" value="Conjugal_tfr_TrbL/VirB6"/>
</dbReference>
<feature type="region of interest" description="Disordered" evidence="5">
    <location>
        <begin position="410"/>
        <end position="489"/>
    </location>
</feature>
<evidence type="ECO:0000256" key="6">
    <source>
        <dbReference type="SAM" id="Phobius"/>
    </source>
</evidence>
<feature type="transmembrane region" description="Helical" evidence="6">
    <location>
        <begin position="262"/>
        <end position="281"/>
    </location>
</feature>
<keyword evidence="2 6" id="KW-0812">Transmembrane</keyword>
<keyword evidence="4 6" id="KW-0472">Membrane</keyword>
<dbReference type="NCBIfam" id="TIGR02783">
    <property type="entry name" value="TrbL_P"/>
    <property type="match status" value="1"/>
</dbReference>
<comment type="caution">
    <text evidence="7">The sequence shown here is derived from an EMBL/GenBank/DDBJ whole genome shotgun (WGS) entry which is preliminary data.</text>
</comment>
<organism evidence="7 8">
    <name type="scientific">Pseudoduganella danionis</name>
    <dbReference type="NCBI Taxonomy" id="1890295"/>
    <lineage>
        <taxon>Bacteria</taxon>
        <taxon>Pseudomonadati</taxon>
        <taxon>Pseudomonadota</taxon>
        <taxon>Betaproteobacteria</taxon>
        <taxon>Burkholderiales</taxon>
        <taxon>Oxalobacteraceae</taxon>
        <taxon>Telluria group</taxon>
        <taxon>Pseudoduganella</taxon>
    </lineage>
</organism>
<dbReference type="RefSeq" id="WP_155436853.1">
    <property type="nucleotide sequence ID" value="NZ_JBHLXK010000011.1"/>
</dbReference>
<evidence type="ECO:0000256" key="1">
    <source>
        <dbReference type="ARBA" id="ARBA00004141"/>
    </source>
</evidence>
<feature type="compositionally biased region" description="Polar residues" evidence="5">
    <location>
        <begin position="629"/>
        <end position="644"/>
    </location>
</feature>
<evidence type="ECO:0000256" key="2">
    <source>
        <dbReference type="ARBA" id="ARBA00022692"/>
    </source>
</evidence>
<keyword evidence="8" id="KW-1185">Reference proteome</keyword>
<evidence type="ECO:0000256" key="4">
    <source>
        <dbReference type="ARBA" id="ARBA00023136"/>
    </source>
</evidence>
<feature type="transmembrane region" description="Helical" evidence="6">
    <location>
        <begin position="71"/>
        <end position="89"/>
    </location>
</feature>
<feature type="compositionally biased region" description="Basic and acidic residues" evidence="5">
    <location>
        <begin position="645"/>
        <end position="656"/>
    </location>
</feature>
<feature type="compositionally biased region" description="Low complexity" evidence="5">
    <location>
        <begin position="504"/>
        <end position="593"/>
    </location>
</feature>
<name>A0ABW9STM5_9BURK</name>
<dbReference type="Pfam" id="PF04610">
    <property type="entry name" value="TrbL"/>
    <property type="match status" value="1"/>
</dbReference>
<dbReference type="EMBL" id="WNKW01000014">
    <property type="protein sequence ID" value="MTW35522.1"/>
    <property type="molecule type" value="Genomic_DNA"/>
</dbReference>